<proteinExistence type="predicted"/>
<reference evidence="2" key="1">
    <citation type="submission" date="2018-08" db="EMBL/GenBank/DDBJ databases">
        <authorList>
            <person name="Liu Z.-W."/>
            <person name="Du Z.-J."/>
        </authorList>
    </citation>
    <scope>NUCLEOTIDE SEQUENCE [LARGE SCALE GENOMIC DNA]</scope>
    <source>
        <strain evidence="2">H4X</strain>
    </source>
</reference>
<keyword evidence="1" id="KW-0548">Nucleotidyltransferase</keyword>
<dbReference type="OrthoDB" id="9805604at2"/>
<comment type="caution">
    <text evidence="1">The sequence shown here is derived from an EMBL/GenBank/DDBJ whole genome shotgun (WGS) entry which is preliminary data.</text>
</comment>
<dbReference type="InterPro" id="IPR020039">
    <property type="entry name" value="PseF"/>
</dbReference>
<dbReference type="EC" id="2.7.7.81" evidence="1"/>
<sequence>MKNIAIIPARGGSKRIPRKNIKDFLGKPIIAYSIEAALHSGLFEEVMVSTDDEEIAAVAKKYGASVPFLRSSATSDDFATTAAVLTEVLKDYAAAGGNFVYGCCLYPTAPLVKIPSIKEAFELMTSQQYNTVLPVLRYSYPIWRSLKMEGDKVLMNWPEHRLSRSQDLPASFHDAGQFYWFNVKAFMEKQELFTNNTGAIELSELEVQDIDNLSDWKLAELKYNLIATEGIKDE</sequence>
<accession>A0A3D8LGL7</accession>
<dbReference type="AlphaFoldDB" id="A0A3D8LGL7"/>
<dbReference type="InterPro" id="IPR003329">
    <property type="entry name" value="Cytidylyl_trans"/>
</dbReference>
<dbReference type="Gene3D" id="3.90.550.10">
    <property type="entry name" value="Spore Coat Polysaccharide Biosynthesis Protein SpsA, Chain A"/>
    <property type="match status" value="1"/>
</dbReference>
<organism evidence="1 2">
    <name type="scientific">Pontibacter diazotrophicus</name>
    <dbReference type="NCBI Taxonomy" id="1400979"/>
    <lineage>
        <taxon>Bacteria</taxon>
        <taxon>Pseudomonadati</taxon>
        <taxon>Bacteroidota</taxon>
        <taxon>Cytophagia</taxon>
        <taxon>Cytophagales</taxon>
        <taxon>Hymenobacteraceae</taxon>
        <taxon>Pontibacter</taxon>
    </lineage>
</organism>
<gene>
    <name evidence="1" type="primary">pseF</name>
    <name evidence="1" type="ORF">DXT99_04550</name>
</gene>
<evidence type="ECO:0000313" key="2">
    <source>
        <dbReference type="Proteomes" id="UP000256708"/>
    </source>
</evidence>
<dbReference type="NCBIfam" id="TIGR03584">
    <property type="entry name" value="PseF"/>
    <property type="match status" value="1"/>
</dbReference>
<dbReference type="InterPro" id="IPR050793">
    <property type="entry name" value="CMP-NeuNAc_synthase"/>
</dbReference>
<dbReference type="EMBL" id="QRGR01000004">
    <property type="protein sequence ID" value="RDV16476.1"/>
    <property type="molecule type" value="Genomic_DNA"/>
</dbReference>
<protein>
    <submittedName>
        <fullName evidence="1">Pseudaminic acid cytidylyltransferase</fullName>
        <ecNumber evidence="1">2.7.7.81</ecNumber>
    </submittedName>
</protein>
<evidence type="ECO:0000313" key="1">
    <source>
        <dbReference type="EMBL" id="RDV16476.1"/>
    </source>
</evidence>
<keyword evidence="2" id="KW-1185">Reference proteome</keyword>
<dbReference type="RefSeq" id="WP_115564336.1">
    <property type="nucleotide sequence ID" value="NZ_QRGR01000004.1"/>
</dbReference>
<keyword evidence="1" id="KW-0808">Transferase</keyword>
<dbReference type="GO" id="GO:0008781">
    <property type="term" value="F:N-acylneuraminate cytidylyltransferase activity"/>
    <property type="evidence" value="ECO:0007669"/>
    <property type="project" value="TreeGrafter"/>
</dbReference>
<dbReference type="CDD" id="cd02513">
    <property type="entry name" value="CMP-NeuAc_Synthase"/>
    <property type="match status" value="1"/>
</dbReference>
<dbReference type="PANTHER" id="PTHR21485:SF6">
    <property type="entry name" value="N-ACYLNEURAMINATE CYTIDYLYLTRANSFERASE-RELATED"/>
    <property type="match status" value="1"/>
</dbReference>
<dbReference type="Proteomes" id="UP000256708">
    <property type="component" value="Unassembled WGS sequence"/>
</dbReference>
<dbReference type="SUPFAM" id="SSF53448">
    <property type="entry name" value="Nucleotide-diphospho-sugar transferases"/>
    <property type="match status" value="1"/>
</dbReference>
<name>A0A3D8LGL7_9BACT</name>
<dbReference type="PANTHER" id="PTHR21485">
    <property type="entry name" value="HAD SUPERFAMILY MEMBERS CMAS AND KDSC"/>
    <property type="match status" value="1"/>
</dbReference>
<dbReference type="InterPro" id="IPR029044">
    <property type="entry name" value="Nucleotide-diphossugar_trans"/>
</dbReference>
<dbReference type="Pfam" id="PF02348">
    <property type="entry name" value="CTP_transf_3"/>
    <property type="match status" value="1"/>
</dbReference>